<dbReference type="Pfam" id="PF07669">
    <property type="entry name" value="Eco57I"/>
    <property type="match status" value="1"/>
</dbReference>
<dbReference type="PANTHER" id="PTHR33841">
    <property type="entry name" value="DNA METHYLTRANSFERASE YEEA-RELATED"/>
    <property type="match status" value="1"/>
</dbReference>
<dbReference type="InterPro" id="IPR050953">
    <property type="entry name" value="N4_N6_ade-DNA_methylase"/>
</dbReference>
<dbReference type="PRINTS" id="PR00507">
    <property type="entry name" value="N12N6MTFRASE"/>
</dbReference>
<dbReference type="EMBL" id="QVTD01000022">
    <property type="protein sequence ID" value="RFU60737.1"/>
    <property type="molecule type" value="Genomic_DNA"/>
</dbReference>
<feature type="domain" description="Type II methyltransferase M.TaqI-like" evidence="6">
    <location>
        <begin position="520"/>
        <end position="681"/>
    </location>
</feature>
<evidence type="ECO:0000256" key="2">
    <source>
        <dbReference type="ARBA" id="ARBA00022603"/>
    </source>
</evidence>
<evidence type="ECO:0000256" key="5">
    <source>
        <dbReference type="ARBA" id="ARBA00047942"/>
    </source>
</evidence>
<keyword evidence="8" id="KW-0378">Hydrolase</keyword>
<keyword evidence="8" id="KW-0255">Endonuclease</keyword>
<proteinExistence type="predicted"/>
<evidence type="ECO:0000259" key="7">
    <source>
        <dbReference type="Pfam" id="PF20464"/>
    </source>
</evidence>
<dbReference type="GO" id="GO:0003676">
    <property type="term" value="F:nucleic acid binding"/>
    <property type="evidence" value="ECO:0007669"/>
    <property type="project" value="InterPro"/>
</dbReference>
<dbReference type="PROSITE" id="PS00092">
    <property type="entry name" value="N6_MTASE"/>
    <property type="match status" value="1"/>
</dbReference>
<dbReference type="GO" id="GO:0006304">
    <property type="term" value="P:DNA modification"/>
    <property type="evidence" value="ECO:0007669"/>
    <property type="project" value="InterPro"/>
</dbReference>
<dbReference type="Gene3D" id="3.40.50.150">
    <property type="entry name" value="Vaccinia Virus protein VP39"/>
    <property type="match status" value="1"/>
</dbReference>
<dbReference type="InterPro" id="IPR029063">
    <property type="entry name" value="SAM-dependent_MTases_sf"/>
</dbReference>
<evidence type="ECO:0000256" key="3">
    <source>
        <dbReference type="ARBA" id="ARBA00022679"/>
    </source>
</evidence>
<organism evidence="8 9">
    <name type="scientific">Peribacillus glennii</name>
    <dbReference type="NCBI Taxonomy" id="2303991"/>
    <lineage>
        <taxon>Bacteria</taxon>
        <taxon>Bacillati</taxon>
        <taxon>Bacillota</taxon>
        <taxon>Bacilli</taxon>
        <taxon>Bacillales</taxon>
        <taxon>Bacillaceae</taxon>
        <taxon>Peribacillus</taxon>
    </lineage>
</organism>
<dbReference type="OrthoDB" id="32195at2"/>
<keyword evidence="8" id="KW-0540">Nuclease</keyword>
<dbReference type="InterPro" id="IPR011639">
    <property type="entry name" value="MethylTrfase_TaqI-like_dom"/>
</dbReference>
<dbReference type="GO" id="GO:0009007">
    <property type="term" value="F:site-specific DNA-methyltransferase (adenine-specific) activity"/>
    <property type="evidence" value="ECO:0007669"/>
    <property type="project" value="UniProtKB-EC"/>
</dbReference>
<evidence type="ECO:0000256" key="4">
    <source>
        <dbReference type="ARBA" id="ARBA00022691"/>
    </source>
</evidence>
<dbReference type="InterPro" id="IPR046817">
    <property type="entry name" value="MmeI_N"/>
</dbReference>
<evidence type="ECO:0000259" key="6">
    <source>
        <dbReference type="Pfam" id="PF07669"/>
    </source>
</evidence>
<comment type="catalytic activity">
    <reaction evidence="5">
        <text>a 2'-deoxyadenosine in DNA + S-adenosyl-L-methionine = an N(6)-methyl-2'-deoxyadenosine in DNA + S-adenosyl-L-homocysteine + H(+)</text>
        <dbReference type="Rhea" id="RHEA:15197"/>
        <dbReference type="Rhea" id="RHEA-COMP:12418"/>
        <dbReference type="Rhea" id="RHEA-COMP:12419"/>
        <dbReference type="ChEBI" id="CHEBI:15378"/>
        <dbReference type="ChEBI" id="CHEBI:57856"/>
        <dbReference type="ChEBI" id="CHEBI:59789"/>
        <dbReference type="ChEBI" id="CHEBI:90615"/>
        <dbReference type="ChEBI" id="CHEBI:90616"/>
        <dbReference type="EC" id="2.1.1.72"/>
    </reaction>
</comment>
<dbReference type="EC" id="2.1.1.72" evidence="1"/>
<dbReference type="Pfam" id="PF20464">
    <property type="entry name" value="MmeI_N"/>
    <property type="match status" value="1"/>
</dbReference>
<feature type="domain" description="MmeI-like N-terminal" evidence="7">
    <location>
        <begin position="46"/>
        <end position="183"/>
    </location>
</feature>
<dbReference type="GO" id="GO:0004519">
    <property type="term" value="F:endonuclease activity"/>
    <property type="evidence" value="ECO:0007669"/>
    <property type="project" value="UniProtKB-KW"/>
</dbReference>
<dbReference type="Proteomes" id="UP000262939">
    <property type="component" value="Unassembled WGS sequence"/>
</dbReference>
<protein>
    <recommendedName>
        <fullName evidence="1">site-specific DNA-methyltransferase (adenine-specific)</fullName>
        <ecNumber evidence="1">2.1.1.72</ecNumber>
    </recommendedName>
</protein>
<sequence>MSQQYIFNRKYLSEQIQTLDINDIPDFEEKWEIIKKWNYSLTHSNLAKTKEETIQGDFLNKIFTTVLGYKDRIGRHLWNIQSEQKTTMDGTKADGGLGFFTETIQDVRVVIELKDARTDLDKKQKRENNQTPVEQAFSYQYKMKNCKWVIVSNFKEIRLYHSQTMTEYELFLMEDLATDLDSFKKFYYLLNINFLIDRDGIAKIDELYIRNEVEEEKISEKFYADYKNVRKQLYSHLTEHNKDIDEIILFEKTQKTLDRFIFVCFCEDSRLLPENVFRQVIQAAKANFGLSETRIWDQLKALFWSIDKGNPPMDINRFNGGLFKEDSVLDNLIIKDDIFPLFERITEYDFHSELDVNLLGHIFEQSISDIEEFKKEIRGEEFDKNKSKRKRNGVFYTPPFVTRFIVERTIGEWLDKKRQELGEENLPVLTDDDFVEYQKKKSSKRIKRKTKVEDHIEFYTKVQQIVRDIKILDPACGSGAFLNAAFDFLYQKGTEINNHLAELEGGQISLFDLDKHILKHNLYGVDINKESVEITKLSLWLKTANKRDPLTSLDENILCGNSVVADPNFDSNPFYWNESFPEVFNAGGFDIVIGNPPYVRQEWIVSIKPHLRKKYKTFHGRADLYVYFFEKAFEVLKPGGKMGYICSSKYTTTTYGHPLRSFLLKESRLRYFMDFDDLDVFKNIVAYPSIIILDKEKDVSEQEIQYCYFEELDQALGAYFERKKRPFYQSKMRDDVWNFLEDNIGALNQKMLTTYDTLEKVLGKPKAGIKTAKNPAYILSKEQARKFIKQDPKNEEIIKPYLNGKDVKPYYSFSKFSIIFPYKENLEKQELELVNIEDYPVVKAYLEQFRPDLEARAIIKDGLANGSKVWYEYQQINKAFSFEKTYITYPDIANRSSFALTKGNVLDMTLFWIETPDPYRELAILNSSIFNFLFNLISTDARGGYKRFKTVFMTKIPYVNATGDNEIAQLVKLSMHISNNVTHFENKVVFFLVKRFGLKTVNQKVEEWYITPIEELLAEFKKQKVKLSQIDEFNLFEFIETKKVELERLMTEWDSISKKIDEKVTHLYGITAEEKQMILNNL</sequence>
<accession>A0A372L6L3</accession>
<reference evidence="8 9" key="1">
    <citation type="submission" date="2018-08" db="EMBL/GenBank/DDBJ databases">
        <title>Bacillus chawlae sp. nov., Bacillus glennii sp. nov., and Bacillus saganii sp. nov. Isolated from the Vehicle Assembly Building at Kennedy Space Center where the Viking Spacecraft were Assembled.</title>
        <authorList>
            <person name="Seuylemezian A."/>
            <person name="Vaishampayan P."/>
        </authorList>
    </citation>
    <scope>NUCLEOTIDE SEQUENCE [LARGE SCALE GENOMIC DNA]</scope>
    <source>
        <strain evidence="8 9">V44-8</strain>
    </source>
</reference>
<keyword evidence="4" id="KW-0949">S-adenosyl-L-methionine</keyword>
<dbReference type="InterPro" id="IPR002052">
    <property type="entry name" value="DNA_methylase_N6_adenine_CS"/>
</dbReference>
<evidence type="ECO:0000313" key="8">
    <source>
        <dbReference type="EMBL" id="RFU60737.1"/>
    </source>
</evidence>
<name>A0A372L6L3_9BACI</name>
<comment type="caution">
    <text evidence="8">The sequence shown here is derived from an EMBL/GenBank/DDBJ whole genome shotgun (WGS) entry which is preliminary data.</text>
</comment>
<dbReference type="GO" id="GO:0032259">
    <property type="term" value="P:methylation"/>
    <property type="evidence" value="ECO:0007669"/>
    <property type="project" value="UniProtKB-KW"/>
</dbReference>
<dbReference type="RefSeq" id="WP_117324373.1">
    <property type="nucleotide sequence ID" value="NZ_QVTD01000022.1"/>
</dbReference>
<keyword evidence="9" id="KW-1185">Reference proteome</keyword>
<keyword evidence="3" id="KW-0808">Transferase</keyword>
<keyword evidence="2" id="KW-0489">Methyltransferase</keyword>
<gene>
    <name evidence="8" type="ORF">D0466_20500</name>
</gene>
<evidence type="ECO:0000256" key="1">
    <source>
        <dbReference type="ARBA" id="ARBA00011900"/>
    </source>
</evidence>
<evidence type="ECO:0000313" key="9">
    <source>
        <dbReference type="Proteomes" id="UP000262939"/>
    </source>
</evidence>
<dbReference type="SUPFAM" id="SSF53335">
    <property type="entry name" value="S-adenosyl-L-methionine-dependent methyltransferases"/>
    <property type="match status" value="1"/>
</dbReference>
<dbReference type="AlphaFoldDB" id="A0A372L6L3"/>
<dbReference type="PANTHER" id="PTHR33841:SF1">
    <property type="entry name" value="DNA METHYLTRANSFERASE A"/>
    <property type="match status" value="1"/>
</dbReference>